<evidence type="ECO:0000313" key="2">
    <source>
        <dbReference type="EMBL" id="GAA2509748.1"/>
    </source>
</evidence>
<dbReference type="InterPro" id="IPR058776">
    <property type="entry name" value="KhtT-like_N"/>
</dbReference>
<dbReference type="InterPro" id="IPR006037">
    <property type="entry name" value="RCK_C"/>
</dbReference>
<evidence type="ECO:0000259" key="1">
    <source>
        <dbReference type="PROSITE" id="PS51202"/>
    </source>
</evidence>
<dbReference type="PANTHER" id="PTHR30445">
    <property type="entry name" value="K(+)_H(+) ANTIPORTER SUBUNIT KHTT"/>
    <property type="match status" value="1"/>
</dbReference>
<gene>
    <name evidence="2" type="ORF">GCM10010406_52720</name>
</gene>
<dbReference type="PROSITE" id="PS51202">
    <property type="entry name" value="RCK_C"/>
    <property type="match status" value="1"/>
</dbReference>
<comment type="caution">
    <text evidence="2">The sequence shown here is derived from an EMBL/GenBank/DDBJ whole genome shotgun (WGS) entry which is preliminary data.</text>
</comment>
<dbReference type="Pfam" id="PF02080">
    <property type="entry name" value="TrkA_C"/>
    <property type="match status" value="1"/>
</dbReference>
<dbReference type="Pfam" id="PF25991">
    <property type="entry name" value="KhtT_N"/>
    <property type="match status" value="1"/>
</dbReference>
<sequence>MEHAARPSRTALPGVGARYDLVTEEGRHVSVVVHSDGRRFLAFHDPEDDDACQATVPLSIAESAALARLLAPDPANPLGELGIDLDLVTEQIPVTARSPYTGRLLGDTAARTRTGASIVAVLRRTAAVPSPTPDFRFATGDILVVVGTREGVDALAEIIAGG</sequence>
<feature type="domain" description="RCK C-terminal" evidence="1">
    <location>
        <begin position="76"/>
        <end position="161"/>
    </location>
</feature>
<name>A0ABN3MVG4_9ACTN</name>
<proteinExistence type="predicted"/>
<reference evidence="2 3" key="1">
    <citation type="journal article" date="2019" name="Int. J. Syst. Evol. Microbiol.">
        <title>The Global Catalogue of Microorganisms (GCM) 10K type strain sequencing project: providing services to taxonomists for standard genome sequencing and annotation.</title>
        <authorList>
            <consortium name="The Broad Institute Genomics Platform"/>
            <consortium name="The Broad Institute Genome Sequencing Center for Infectious Disease"/>
            <person name="Wu L."/>
            <person name="Ma J."/>
        </authorList>
    </citation>
    <scope>NUCLEOTIDE SEQUENCE [LARGE SCALE GENOMIC DNA]</scope>
    <source>
        <strain evidence="2 3">JCM 6307</strain>
    </source>
</reference>
<protein>
    <submittedName>
        <fullName evidence="2">TrkA C-terminal domain-containing protein</fullName>
    </submittedName>
</protein>
<dbReference type="SUPFAM" id="SSF116726">
    <property type="entry name" value="TrkA C-terminal domain-like"/>
    <property type="match status" value="1"/>
</dbReference>
<organism evidence="2 3">
    <name type="scientific">Streptomyces thermolineatus</name>
    <dbReference type="NCBI Taxonomy" id="44033"/>
    <lineage>
        <taxon>Bacteria</taxon>
        <taxon>Bacillati</taxon>
        <taxon>Actinomycetota</taxon>
        <taxon>Actinomycetes</taxon>
        <taxon>Kitasatosporales</taxon>
        <taxon>Streptomycetaceae</taxon>
        <taxon>Streptomyces</taxon>
    </lineage>
</organism>
<dbReference type="PIRSF" id="PIRSF005028">
    <property type="entry name" value="KhtT"/>
    <property type="match status" value="1"/>
</dbReference>
<dbReference type="InterPro" id="IPR036721">
    <property type="entry name" value="RCK_C_sf"/>
</dbReference>
<dbReference type="Proteomes" id="UP001501358">
    <property type="component" value="Unassembled WGS sequence"/>
</dbReference>
<dbReference type="PANTHER" id="PTHR30445:SF8">
    <property type="entry name" value="K(+)_H(+) ANTIPORTER SUBUNIT KHTT"/>
    <property type="match status" value="1"/>
</dbReference>
<dbReference type="InterPro" id="IPR026278">
    <property type="entry name" value="KhtT"/>
</dbReference>
<dbReference type="EMBL" id="BAAATA010000049">
    <property type="protein sequence ID" value="GAA2509748.1"/>
    <property type="molecule type" value="Genomic_DNA"/>
</dbReference>
<keyword evidence="3" id="KW-1185">Reference proteome</keyword>
<dbReference type="RefSeq" id="WP_269118007.1">
    <property type="nucleotide sequence ID" value="NZ_BAAATA010000049.1"/>
</dbReference>
<evidence type="ECO:0000313" key="3">
    <source>
        <dbReference type="Proteomes" id="UP001501358"/>
    </source>
</evidence>
<accession>A0ABN3MVG4</accession>
<dbReference type="Gene3D" id="3.30.70.1450">
    <property type="entry name" value="Regulator of K+ conductance, C-terminal domain"/>
    <property type="match status" value="1"/>
</dbReference>
<dbReference type="InterPro" id="IPR050144">
    <property type="entry name" value="AAE_transporter"/>
</dbReference>